<keyword evidence="1" id="KW-0472">Membrane</keyword>
<feature type="transmembrane region" description="Helical" evidence="1">
    <location>
        <begin position="12"/>
        <end position="34"/>
    </location>
</feature>
<dbReference type="AlphaFoldDB" id="A0A4P7L1D6"/>
<name>A0A4P7L1D6_9GAMM</name>
<sequence>MKKTIKKKKPEIHRGFVSLEIMGALVVVALAALLGAEKYSDYLDEQEWVVAARHAGQFNEAAKQYIADHRDELLNKPCPTVLRPRY</sequence>
<gene>
    <name evidence="2" type="ORF">ArsFIN_51180</name>
</gene>
<protein>
    <submittedName>
        <fullName evidence="2">Uncharacterized protein</fullName>
    </submittedName>
</protein>
<evidence type="ECO:0000313" key="2">
    <source>
        <dbReference type="EMBL" id="QBY46507.1"/>
    </source>
</evidence>
<accession>A0A4P7L1D6</accession>
<proteinExistence type="predicted"/>
<dbReference type="EMBL" id="CP038619">
    <property type="protein sequence ID" value="QBY46507.1"/>
    <property type="molecule type" value="Genomic_DNA"/>
</dbReference>
<geneLocation type="plasmid" evidence="3">
    <name>parsfin7</name>
</geneLocation>
<keyword evidence="1" id="KW-0812">Transmembrane</keyword>
<dbReference type="Proteomes" id="UP000295134">
    <property type="component" value="Plasmid pArsFIN7"/>
</dbReference>
<evidence type="ECO:0000313" key="3">
    <source>
        <dbReference type="Proteomes" id="UP000295134"/>
    </source>
</evidence>
<reference evidence="2 3" key="1">
    <citation type="submission" date="2019-03" db="EMBL/GenBank/DDBJ databases">
        <title>Long-read sequencing reveals hyperdense prophage content in a complex bacterial symbiont genome.</title>
        <authorList>
            <person name="Frost C.L."/>
            <person name="Siozios S."/>
            <person name="Nadal-Jimenez P."/>
            <person name="Brockhurst M.A."/>
            <person name="King K.C."/>
            <person name="Darby A.C."/>
            <person name="Hurst G.D.D."/>
        </authorList>
    </citation>
    <scope>NUCLEOTIDE SEQUENCE [LARGE SCALE GENOMIC DNA]</scope>
    <source>
        <strain evidence="2 3">FIN</strain>
        <plasmid evidence="3">parsfin7</plasmid>
    </source>
</reference>
<organism evidence="2 3">
    <name type="scientific">Arsenophonus nasoniae</name>
    <name type="common">son-killer infecting Nasonia vitripennis</name>
    <dbReference type="NCBI Taxonomy" id="638"/>
    <lineage>
        <taxon>Bacteria</taxon>
        <taxon>Pseudomonadati</taxon>
        <taxon>Pseudomonadota</taxon>
        <taxon>Gammaproteobacteria</taxon>
        <taxon>Enterobacterales</taxon>
        <taxon>Morganellaceae</taxon>
        <taxon>Arsenophonus</taxon>
    </lineage>
</organism>
<dbReference type="RefSeq" id="WP_135678930.1">
    <property type="nucleotide sequence ID" value="NZ_CP038619.1"/>
</dbReference>
<keyword evidence="1" id="KW-1133">Transmembrane helix</keyword>
<dbReference type="GeneID" id="39751148"/>
<keyword evidence="2" id="KW-0614">Plasmid</keyword>
<dbReference type="KEGG" id="ans:ArsFIN_51180"/>
<evidence type="ECO:0000256" key="1">
    <source>
        <dbReference type="SAM" id="Phobius"/>
    </source>
</evidence>